<evidence type="ECO:0000256" key="3">
    <source>
        <dbReference type="ARBA" id="ARBA00022737"/>
    </source>
</evidence>
<sequence length="281" mass="30672">MVNVARLPHQTVTTTASVATNGTMVKDFPCSHCESTFSRKQYLNSHMAQFHRSNEHPYVCQLCTKGFARKWDFCRHINSVHRSNPMDAVSSRNLELVKNWMKDRGLYDKVVVPWMANRSKDSNPPPQSAPGFHEVSTTDLSTEQGSEMQTSVSMADGSQADFASSSTTSGPQLTLAGPTEVTTSSGAPYGELSSPTHVNSVLPEGLGVVTGYGTDEERPAIVSQQPMDSESQLYGEIIPTKMDESSASEEQEQEQNPVSLKLEEPPSNHNQSHVAALVPTT</sequence>
<keyword evidence="2" id="KW-0479">Metal-binding</keyword>
<evidence type="ECO:0000259" key="9">
    <source>
        <dbReference type="PROSITE" id="PS50157"/>
    </source>
</evidence>
<evidence type="ECO:0000256" key="4">
    <source>
        <dbReference type="ARBA" id="ARBA00022771"/>
    </source>
</evidence>
<keyword evidence="4 7" id="KW-0863">Zinc-finger</keyword>
<organism evidence="10 11">
    <name type="scientific">Cichlidogyrus casuarinus</name>
    <dbReference type="NCBI Taxonomy" id="1844966"/>
    <lineage>
        <taxon>Eukaryota</taxon>
        <taxon>Metazoa</taxon>
        <taxon>Spiralia</taxon>
        <taxon>Lophotrochozoa</taxon>
        <taxon>Platyhelminthes</taxon>
        <taxon>Monogenea</taxon>
        <taxon>Monopisthocotylea</taxon>
        <taxon>Dactylogyridea</taxon>
        <taxon>Ancyrocephalidae</taxon>
        <taxon>Cichlidogyrus</taxon>
    </lineage>
</organism>
<keyword evidence="6" id="KW-0539">Nucleus</keyword>
<name>A0ABD2QFS3_9PLAT</name>
<dbReference type="PANTHER" id="PTHR40626:SF11">
    <property type="entry name" value="ZINC FINGER PROTEIN YPR022C"/>
    <property type="match status" value="1"/>
</dbReference>
<dbReference type="Pfam" id="PF00096">
    <property type="entry name" value="zf-C2H2"/>
    <property type="match status" value="2"/>
</dbReference>
<evidence type="ECO:0000313" key="10">
    <source>
        <dbReference type="EMBL" id="KAL3318364.1"/>
    </source>
</evidence>
<dbReference type="SUPFAM" id="SSF57667">
    <property type="entry name" value="beta-beta-alpha zinc fingers"/>
    <property type="match status" value="1"/>
</dbReference>
<dbReference type="Proteomes" id="UP001626550">
    <property type="component" value="Unassembled WGS sequence"/>
</dbReference>
<keyword evidence="5" id="KW-0862">Zinc</keyword>
<comment type="caution">
    <text evidence="10">The sequence shown here is derived from an EMBL/GenBank/DDBJ whole genome shotgun (WGS) entry which is preliminary data.</text>
</comment>
<evidence type="ECO:0000256" key="7">
    <source>
        <dbReference type="PROSITE-ProRule" id="PRU00042"/>
    </source>
</evidence>
<feature type="compositionally biased region" description="Polar residues" evidence="8">
    <location>
        <begin position="222"/>
        <end position="232"/>
    </location>
</feature>
<evidence type="ECO:0000313" key="11">
    <source>
        <dbReference type="Proteomes" id="UP001626550"/>
    </source>
</evidence>
<protein>
    <recommendedName>
        <fullName evidence="9">C2H2-type domain-containing protein</fullName>
    </recommendedName>
</protein>
<dbReference type="GO" id="GO:0008270">
    <property type="term" value="F:zinc ion binding"/>
    <property type="evidence" value="ECO:0007669"/>
    <property type="project" value="UniProtKB-KW"/>
</dbReference>
<comment type="subcellular location">
    <subcellularLocation>
        <location evidence="1">Nucleus</location>
    </subcellularLocation>
</comment>
<keyword evidence="11" id="KW-1185">Reference proteome</keyword>
<dbReference type="AlphaFoldDB" id="A0ABD2QFS3"/>
<evidence type="ECO:0000256" key="6">
    <source>
        <dbReference type="ARBA" id="ARBA00023242"/>
    </source>
</evidence>
<feature type="compositionally biased region" description="Polar residues" evidence="8">
    <location>
        <begin position="135"/>
        <end position="153"/>
    </location>
</feature>
<feature type="domain" description="C2H2-type" evidence="9">
    <location>
        <begin position="58"/>
        <end position="86"/>
    </location>
</feature>
<dbReference type="PANTHER" id="PTHR40626">
    <property type="entry name" value="MIP31509P"/>
    <property type="match status" value="1"/>
</dbReference>
<reference evidence="10 11" key="1">
    <citation type="submission" date="2024-11" db="EMBL/GenBank/DDBJ databases">
        <title>Adaptive evolution of stress response genes in parasites aligns with host niche diversity.</title>
        <authorList>
            <person name="Hahn C."/>
            <person name="Resl P."/>
        </authorList>
    </citation>
    <scope>NUCLEOTIDE SEQUENCE [LARGE SCALE GENOMIC DNA]</scope>
    <source>
        <strain evidence="10">EGGRZ-B1_66</strain>
        <tissue evidence="10">Body</tissue>
    </source>
</reference>
<dbReference type="PROSITE" id="PS50157">
    <property type="entry name" value="ZINC_FINGER_C2H2_2"/>
    <property type="match status" value="2"/>
</dbReference>
<dbReference type="GO" id="GO:0005634">
    <property type="term" value="C:nucleus"/>
    <property type="evidence" value="ECO:0007669"/>
    <property type="project" value="UniProtKB-SubCell"/>
</dbReference>
<dbReference type="PROSITE" id="PS00028">
    <property type="entry name" value="ZINC_FINGER_C2H2_1"/>
    <property type="match status" value="2"/>
</dbReference>
<dbReference type="SMART" id="SM00355">
    <property type="entry name" value="ZnF_C2H2"/>
    <property type="match status" value="2"/>
</dbReference>
<keyword evidence="3" id="KW-0677">Repeat</keyword>
<feature type="domain" description="C2H2-type" evidence="9">
    <location>
        <begin position="28"/>
        <end position="56"/>
    </location>
</feature>
<dbReference type="EMBL" id="JBJKFK010000253">
    <property type="protein sequence ID" value="KAL3318364.1"/>
    <property type="molecule type" value="Genomic_DNA"/>
</dbReference>
<dbReference type="InterPro" id="IPR013087">
    <property type="entry name" value="Znf_C2H2_type"/>
</dbReference>
<evidence type="ECO:0000256" key="5">
    <source>
        <dbReference type="ARBA" id="ARBA00022833"/>
    </source>
</evidence>
<evidence type="ECO:0000256" key="8">
    <source>
        <dbReference type="SAM" id="MobiDB-lite"/>
    </source>
</evidence>
<dbReference type="Gene3D" id="3.30.160.60">
    <property type="entry name" value="Classic Zinc Finger"/>
    <property type="match status" value="2"/>
</dbReference>
<evidence type="ECO:0000256" key="2">
    <source>
        <dbReference type="ARBA" id="ARBA00022723"/>
    </source>
</evidence>
<dbReference type="InterPro" id="IPR051059">
    <property type="entry name" value="VerF-like"/>
</dbReference>
<feature type="region of interest" description="Disordered" evidence="8">
    <location>
        <begin position="117"/>
        <end position="202"/>
    </location>
</feature>
<evidence type="ECO:0000256" key="1">
    <source>
        <dbReference type="ARBA" id="ARBA00004123"/>
    </source>
</evidence>
<feature type="compositionally biased region" description="Polar residues" evidence="8">
    <location>
        <begin position="161"/>
        <end position="172"/>
    </location>
</feature>
<gene>
    <name evidence="10" type="ORF">Ciccas_002967</name>
</gene>
<accession>A0ABD2QFS3</accession>
<proteinExistence type="predicted"/>
<feature type="region of interest" description="Disordered" evidence="8">
    <location>
        <begin position="218"/>
        <end position="281"/>
    </location>
</feature>
<feature type="compositionally biased region" description="Polar residues" evidence="8">
    <location>
        <begin position="267"/>
        <end position="281"/>
    </location>
</feature>
<dbReference type="InterPro" id="IPR036236">
    <property type="entry name" value="Znf_C2H2_sf"/>
</dbReference>